<dbReference type="PANTHER" id="PTHR35333:SF3">
    <property type="entry name" value="BETA-LACTAMASE-TYPE TRANSPEPTIDASE FOLD CONTAINING PROTEIN"/>
    <property type="match status" value="1"/>
</dbReference>
<feature type="domain" description="Beta-lactamase class A catalytic" evidence="1">
    <location>
        <begin position="132"/>
        <end position="269"/>
    </location>
</feature>
<dbReference type="Proteomes" id="UP001597114">
    <property type="component" value="Unassembled WGS sequence"/>
</dbReference>
<dbReference type="Pfam" id="PF13354">
    <property type="entry name" value="Beta-lactamase2"/>
    <property type="match status" value="1"/>
</dbReference>
<accession>A0ABW4F1U7</accession>
<proteinExistence type="predicted"/>
<dbReference type="RefSeq" id="WP_344724122.1">
    <property type="nucleotide sequence ID" value="NZ_BAAAUS010000024.1"/>
</dbReference>
<name>A0ABW4F1U7_9PSEU</name>
<keyword evidence="3" id="KW-1185">Reference proteome</keyword>
<organism evidence="2 3">
    <name type="scientific">Pseudonocardia yunnanensis</name>
    <dbReference type="NCBI Taxonomy" id="58107"/>
    <lineage>
        <taxon>Bacteria</taxon>
        <taxon>Bacillati</taxon>
        <taxon>Actinomycetota</taxon>
        <taxon>Actinomycetes</taxon>
        <taxon>Pseudonocardiales</taxon>
        <taxon>Pseudonocardiaceae</taxon>
        <taxon>Pseudonocardia</taxon>
    </lineage>
</organism>
<evidence type="ECO:0000259" key="1">
    <source>
        <dbReference type="Pfam" id="PF13354"/>
    </source>
</evidence>
<comment type="caution">
    <text evidence="2">The sequence shown here is derived from an EMBL/GenBank/DDBJ whole genome shotgun (WGS) entry which is preliminary data.</text>
</comment>
<dbReference type="InterPro" id="IPR012338">
    <property type="entry name" value="Beta-lactam/transpept-like"/>
</dbReference>
<dbReference type="SUPFAM" id="SSF56601">
    <property type="entry name" value="beta-lactamase/transpeptidase-like"/>
    <property type="match status" value="1"/>
</dbReference>
<dbReference type="EMBL" id="JBHUCO010000037">
    <property type="protein sequence ID" value="MFD1521533.1"/>
    <property type="molecule type" value="Genomic_DNA"/>
</dbReference>
<dbReference type="InterPro" id="IPR000871">
    <property type="entry name" value="Beta-lactam_class-A"/>
</dbReference>
<dbReference type="Gene3D" id="3.40.710.10">
    <property type="entry name" value="DD-peptidase/beta-lactamase superfamily"/>
    <property type="match status" value="1"/>
</dbReference>
<evidence type="ECO:0000313" key="3">
    <source>
        <dbReference type="Proteomes" id="UP001597114"/>
    </source>
</evidence>
<gene>
    <name evidence="2" type="ORF">ACFSJD_28830</name>
</gene>
<protein>
    <submittedName>
        <fullName evidence="2">Serine hydrolase</fullName>
    </submittedName>
</protein>
<sequence>MVLLAVFLGAGAFLAEGSTDAGASPESVVSRANMAPAAMPALKAGNAAGIAAASSAAVNSAVQAVDAVHAANPGTQIGAAVLDRKTGMLALGTDGTTRFYSASVVKLYTVVAILHRVDAGELTLSATDRDDIQRALVASDDNAMDALWVKFGGAQTVSQTISLVGLKDSKPPADASQWGETKISARDVTAVYNYVLQSMSPASRNMIMDALGHAQDKGADGFDQAFGLIAPPRQSNVAAKQGWMWINSDFDLHTTGVLGSDDRYVVVILSKNPANSGSAAARTIVNKATAAAEAAIPQPR</sequence>
<dbReference type="InterPro" id="IPR045155">
    <property type="entry name" value="Beta-lactam_cat"/>
</dbReference>
<keyword evidence="2" id="KW-0378">Hydrolase</keyword>
<dbReference type="PANTHER" id="PTHR35333">
    <property type="entry name" value="BETA-LACTAMASE"/>
    <property type="match status" value="1"/>
</dbReference>
<evidence type="ECO:0000313" key="2">
    <source>
        <dbReference type="EMBL" id="MFD1521533.1"/>
    </source>
</evidence>
<reference evidence="3" key="1">
    <citation type="journal article" date="2019" name="Int. J. Syst. Evol. Microbiol.">
        <title>The Global Catalogue of Microorganisms (GCM) 10K type strain sequencing project: providing services to taxonomists for standard genome sequencing and annotation.</title>
        <authorList>
            <consortium name="The Broad Institute Genomics Platform"/>
            <consortium name="The Broad Institute Genome Sequencing Center for Infectious Disease"/>
            <person name="Wu L."/>
            <person name="Ma J."/>
        </authorList>
    </citation>
    <scope>NUCLEOTIDE SEQUENCE [LARGE SCALE GENOMIC DNA]</scope>
    <source>
        <strain evidence="3">CCM 7043</strain>
    </source>
</reference>
<dbReference type="GO" id="GO:0016787">
    <property type="term" value="F:hydrolase activity"/>
    <property type="evidence" value="ECO:0007669"/>
    <property type="project" value="UniProtKB-KW"/>
</dbReference>